<reference evidence="5 6" key="1">
    <citation type="submission" date="2024-05" db="EMBL/GenBank/DDBJ databases">
        <authorList>
            <person name="Wallberg A."/>
        </authorList>
    </citation>
    <scope>NUCLEOTIDE SEQUENCE [LARGE SCALE GENOMIC DNA]</scope>
</reference>
<dbReference type="AlphaFoldDB" id="A0AAV2QL66"/>
<comment type="caution">
    <text evidence="5">The sequence shown here is derived from an EMBL/GenBank/DDBJ whole genome shotgun (WGS) entry which is preliminary data.</text>
</comment>
<keyword evidence="6" id="KW-1185">Reference proteome</keyword>
<name>A0AAV2QL66_MEGNR</name>
<dbReference type="Proteomes" id="UP001497623">
    <property type="component" value="Unassembled WGS sequence"/>
</dbReference>
<proteinExistence type="predicted"/>
<dbReference type="SUPFAM" id="SSF46689">
    <property type="entry name" value="Homeodomain-like"/>
    <property type="match status" value="1"/>
</dbReference>
<accession>A0AAV2QL66</accession>
<feature type="domain" description="DDE-1" evidence="3">
    <location>
        <begin position="407"/>
        <end position="590"/>
    </location>
</feature>
<evidence type="ECO:0000313" key="6">
    <source>
        <dbReference type="Proteomes" id="UP001497623"/>
    </source>
</evidence>
<feature type="non-terminal residue" evidence="5">
    <location>
        <position position="705"/>
    </location>
</feature>
<dbReference type="PANTHER" id="PTHR19303">
    <property type="entry name" value="TRANSPOSON"/>
    <property type="match status" value="1"/>
</dbReference>
<gene>
    <name evidence="5" type="ORF">MNOR_LOCUS13411</name>
</gene>
<comment type="subcellular location">
    <subcellularLocation>
        <location evidence="1">Nucleus</location>
    </subcellularLocation>
</comment>
<sequence>MEIFIRRFIHKQTKLQSVRRTLGKFDCDLFTLNEKPYYSIMGKTAKNKEVKSKRNRITFETKAKIIKLKDEGKENSELCRMFGYSTSTISTIYNAKSKAIVQRAVEECVPQGACVFNTEFRPPVLNDLDTILFEWFKRNEGRKVALTMTALQCKARSIFAILMDPAHGIFDNRGYRINKGKPTLRSQKNKALGAAYANVTDPVGPEDRVDPDDPEAREDPDDPSGEFDFEGFVHAQPANAHSGENLINTHTGENLSNSTHTGENIINANAQTANVTTAHTGENLINANAQPAQTGENHFNAHTWENIINTNDQPANVYKFVASNGWFSGWKSRFGMTSINLKGEKESNDAVAAESFKRNLTKVIAKYYKDPTKVYNVDETGLCTNKLPTRTYASANALSRGGFKQPKTRVSLLLGGNMAGEKLKPVVIGKAKRPRAFGNMQISSLPVYYEAQSNAWMSSQIFWRWFLEHFIDEMEQRHGESFEVCLIMDNCSSHPPMIADLDHRVMVLFLPPNTTALIQPMDQGVIANFKVKYHDMLYKKLIHHIDNTPLDQQDELPSENFYKQFNILDAIYQIDEAWKQVLATTIQRTWNKLLDPVVLKDEIATDRNLTSFEGFTNEVPAVVEDNQRMLMTLVQDLNNCGPLGLQVNQEDLLDIVTDDFLGDVSDLELVQFVYDERECSQNPDYEEGRPLVNTKTKDLQNILVL</sequence>
<dbReference type="GO" id="GO:0005634">
    <property type="term" value="C:nucleus"/>
    <property type="evidence" value="ECO:0007669"/>
    <property type="project" value="UniProtKB-SubCell"/>
</dbReference>
<organism evidence="5 6">
    <name type="scientific">Meganyctiphanes norvegica</name>
    <name type="common">Northern krill</name>
    <name type="synonym">Thysanopoda norvegica</name>
    <dbReference type="NCBI Taxonomy" id="48144"/>
    <lineage>
        <taxon>Eukaryota</taxon>
        <taxon>Metazoa</taxon>
        <taxon>Ecdysozoa</taxon>
        <taxon>Arthropoda</taxon>
        <taxon>Crustacea</taxon>
        <taxon>Multicrustacea</taxon>
        <taxon>Malacostraca</taxon>
        <taxon>Eumalacostraca</taxon>
        <taxon>Eucarida</taxon>
        <taxon>Euphausiacea</taxon>
        <taxon>Euphausiidae</taxon>
        <taxon>Meganyctiphanes</taxon>
    </lineage>
</organism>
<dbReference type="InterPro" id="IPR007889">
    <property type="entry name" value="HTH_Psq"/>
</dbReference>
<dbReference type="InterPro" id="IPR050863">
    <property type="entry name" value="CenT-Element_Derived"/>
</dbReference>
<evidence type="ECO:0000256" key="2">
    <source>
        <dbReference type="SAM" id="MobiDB-lite"/>
    </source>
</evidence>
<protein>
    <submittedName>
        <fullName evidence="5">Uncharacterized protein</fullName>
    </submittedName>
</protein>
<dbReference type="Gene3D" id="1.10.10.60">
    <property type="entry name" value="Homeodomain-like"/>
    <property type="match status" value="1"/>
</dbReference>
<dbReference type="Pfam" id="PF03184">
    <property type="entry name" value="DDE_1"/>
    <property type="match status" value="1"/>
</dbReference>
<dbReference type="Pfam" id="PF04218">
    <property type="entry name" value="CENP-B_N"/>
    <property type="match status" value="1"/>
</dbReference>
<feature type="compositionally biased region" description="Acidic residues" evidence="2">
    <location>
        <begin position="209"/>
        <end position="229"/>
    </location>
</feature>
<feature type="region of interest" description="Disordered" evidence="2">
    <location>
        <begin position="195"/>
        <end position="229"/>
    </location>
</feature>
<dbReference type="PANTHER" id="PTHR19303:SF73">
    <property type="entry name" value="PROTEIN PDC2"/>
    <property type="match status" value="1"/>
</dbReference>
<dbReference type="InterPro" id="IPR004875">
    <property type="entry name" value="DDE_SF_endonuclease_dom"/>
</dbReference>
<feature type="domain" description="HTH psq-type" evidence="4">
    <location>
        <begin position="51"/>
        <end position="98"/>
    </location>
</feature>
<dbReference type="GO" id="GO:0003677">
    <property type="term" value="F:DNA binding"/>
    <property type="evidence" value="ECO:0007669"/>
    <property type="project" value="InterPro"/>
</dbReference>
<evidence type="ECO:0000313" key="5">
    <source>
        <dbReference type="EMBL" id="CAL4087992.1"/>
    </source>
</evidence>
<evidence type="ECO:0000256" key="1">
    <source>
        <dbReference type="ARBA" id="ARBA00004123"/>
    </source>
</evidence>
<dbReference type="EMBL" id="CAXKWB010007660">
    <property type="protein sequence ID" value="CAL4087992.1"/>
    <property type="molecule type" value="Genomic_DNA"/>
</dbReference>
<evidence type="ECO:0000259" key="4">
    <source>
        <dbReference type="Pfam" id="PF04218"/>
    </source>
</evidence>
<evidence type="ECO:0000259" key="3">
    <source>
        <dbReference type="Pfam" id="PF03184"/>
    </source>
</evidence>
<dbReference type="InterPro" id="IPR009057">
    <property type="entry name" value="Homeodomain-like_sf"/>
</dbReference>